<accession>A0A4D6Y3J1</accession>
<evidence type="ECO:0000256" key="8">
    <source>
        <dbReference type="RuleBase" id="RU000320"/>
    </source>
</evidence>
<comment type="function">
    <text evidence="5">NDH-1 shuttles electrons from NADH, via FMN and iron-sulfur (Fe-S) centers, to quinones in the respiratory chain. Couples the redox reaction to proton translocation (for every two electrons transferred, four hydrogen ions are translocated across the cytoplasmic membrane), and thus conserves the redox energy in a proton gradient.</text>
</comment>
<feature type="transmembrane region" description="Helical" evidence="7">
    <location>
        <begin position="105"/>
        <end position="122"/>
    </location>
</feature>
<keyword evidence="7" id="KW-1003">Cell membrane</keyword>
<keyword evidence="7" id="KW-0830">Ubiquinone</keyword>
<evidence type="ECO:0000256" key="4">
    <source>
        <dbReference type="ARBA" id="ARBA00023136"/>
    </source>
</evidence>
<dbReference type="GO" id="GO:0050136">
    <property type="term" value="F:NADH dehydrogenase (quinone) (non-electrogenic) activity"/>
    <property type="evidence" value="ECO:0007669"/>
    <property type="project" value="UniProtKB-UniRule"/>
</dbReference>
<feature type="transmembrane region" description="Helical" evidence="7">
    <location>
        <begin position="75"/>
        <end position="93"/>
    </location>
</feature>
<evidence type="ECO:0000256" key="7">
    <source>
        <dbReference type="HAMAP-Rule" id="MF_00445"/>
    </source>
</evidence>
<dbReference type="PANTHER" id="PTHR22773">
    <property type="entry name" value="NADH DEHYDROGENASE"/>
    <property type="match status" value="1"/>
</dbReference>
<evidence type="ECO:0000313" key="11">
    <source>
        <dbReference type="Proteomes" id="UP000298566"/>
    </source>
</evidence>
<gene>
    <name evidence="7" type="primary">nuoN</name>
    <name evidence="10" type="ORF">D9V73_00790</name>
</gene>
<name>A0A4D6Y3J1_BUCMH</name>
<keyword evidence="3 7" id="KW-1133">Transmembrane helix</keyword>
<dbReference type="OrthoDB" id="9768329at2"/>
<comment type="subunit">
    <text evidence="7">NDH-1 is composed of 13 different subunits. Subunits NuoA, H, J, K, L, M, N constitute the membrane sector of the complex.</text>
</comment>
<feature type="transmembrane region" description="Helical" evidence="7">
    <location>
        <begin position="6"/>
        <end position="28"/>
    </location>
</feature>
<dbReference type="GO" id="GO:0048038">
    <property type="term" value="F:quinone binding"/>
    <property type="evidence" value="ECO:0007669"/>
    <property type="project" value="UniProtKB-KW"/>
</dbReference>
<keyword evidence="7" id="KW-0874">Quinone</keyword>
<evidence type="ECO:0000256" key="3">
    <source>
        <dbReference type="ARBA" id="ARBA00022989"/>
    </source>
</evidence>
<comment type="function">
    <text evidence="7">NDH-1 shuttles electrons from NADH, via FMN and iron-sulfur (Fe-S) centers, to quinones in the respiratory chain. The immediate electron acceptor for the enzyme in this species is believed to be ubiquinone. Couples the redox reaction to proton translocation (for every two electrons transferred, four hydrogen ions are translocated across the cytoplasmic membrane), and thus conserves the redox energy in a proton gradient.</text>
</comment>
<comment type="subunit">
    <text evidence="6">Composed of 13 different subunits. Subunits NuoA, H, J, K, L, M, N constitute the membrane sector of the complex.</text>
</comment>
<protein>
    <recommendedName>
        <fullName evidence="7">NADH-quinone oxidoreductase subunit N</fullName>
        <ecNumber evidence="7">7.1.1.-</ecNumber>
    </recommendedName>
    <alternativeName>
        <fullName evidence="7">NADH dehydrogenase I subunit N</fullName>
    </alternativeName>
    <alternativeName>
        <fullName evidence="7">NDH-1 subunit N</fullName>
    </alternativeName>
</protein>
<evidence type="ECO:0000256" key="2">
    <source>
        <dbReference type="ARBA" id="ARBA00022692"/>
    </source>
</evidence>
<organism evidence="10 11">
    <name type="scientific">Buchnera aphidicola subsp. Melaphis rhois</name>
    <dbReference type="NCBI Taxonomy" id="118103"/>
    <lineage>
        <taxon>Bacteria</taxon>
        <taxon>Pseudomonadati</taxon>
        <taxon>Pseudomonadota</taxon>
        <taxon>Gammaproteobacteria</taxon>
        <taxon>Enterobacterales</taxon>
        <taxon>Erwiniaceae</taxon>
        <taxon>Buchnera</taxon>
    </lineage>
</organism>
<feature type="transmembrane region" description="Helical" evidence="7">
    <location>
        <begin position="274"/>
        <end position="291"/>
    </location>
</feature>
<dbReference type="Pfam" id="PF00361">
    <property type="entry name" value="Proton_antipo_M"/>
    <property type="match status" value="1"/>
</dbReference>
<comment type="catalytic activity">
    <reaction evidence="7">
        <text>a quinone + NADH + 5 H(+)(in) = a quinol + NAD(+) + 4 H(+)(out)</text>
        <dbReference type="Rhea" id="RHEA:57888"/>
        <dbReference type="ChEBI" id="CHEBI:15378"/>
        <dbReference type="ChEBI" id="CHEBI:24646"/>
        <dbReference type="ChEBI" id="CHEBI:57540"/>
        <dbReference type="ChEBI" id="CHEBI:57945"/>
        <dbReference type="ChEBI" id="CHEBI:132124"/>
    </reaction>
</comment>
<dbReference type="RefSeq" id="WP_158336389.1">
    <property type="nucleotide sequence ID" value="NZ_CP033004.1"/>
</dbReference>
<feature type="transmembrane region" description="Helical" evidence="7">
    <location>
        <begin position="202"/>
        <end position="227"/>
    </location>
</feature>
<feature type="transmembrane region" description="Helical" evidence="7">
    <location>
        <begin position="407"/>
        <end position="435"/>
    </location>
</feature>
<keyword evidence="2 7" id="KW-0812">Transmembrane</keyword>
<feature type="transmembrane region" description="Helical" evidence="7">
    <location>
        <begin position="372"/>
        <end position="395"/>
    </location>
</feature>
<evidence type="ECO:0000256" key="1">
    <source>
        <dbReference type="ARBA" id="ARBA00004127"/>
    </source>
</evidence>
<dbReference type="NCBIfam" id="TIGR01770">
    <property type="entry name" value="NDH_I_N"/>
    <property type="match status" value="1"/>
</dbReference>
<feature type="transmembrane region" description="Helical" evidence="7">
    <location>
        <begin position="239"/>
        <end position="262"/>
    </location>
</feature>
<feature type="transmembrane region" description="Helical" evidence="7">
    <location>
        <begin position="455"/>
        <end position="474"/>
    </location>
</feature>
<dbReference type="GO" id="GO:0042773">
    <property type="term" value="P:ATP synthesis coupled electron transport"/>
    <property type="evidence" value="ECO:0007669"/>
    <property type="project" value="InterPro"/>
</dbReference>
<feature type="transmembrane region" description="Helical" evidence="7">
    <location>
        <begin position="35"/>
        <end position="55"/>
    </location>
</feature>
<dbReference type="AlphaFoldDB" id="A0A4D6Y3J1"/>
<keyword evidence="7" id="KW-1278">Translocase</keyword>
<feature type="domain" description="NADH:quinone oxidoreductase/Mrp antiporter transmembrane" evidence="9">
    <location>
        <begin position="122"/>
        <end position="421"/>
    </location>
</feature>
<dbReference type="EC" id="7.1.1.-" evidence="7"/>
<feature type="transmembrane region" description="Helical" evidence="7">
    <location>
        <begin position="128"/>
        <end position="148"/>
    </location>
</feature>
<dbReference type="InterPro" id="IPR010096">
    <property type="entry name" value="NADH-Q_OxRdtase_suN/2"/>
</dbReference>
<keyword evidence="4 7" id="KW-0472">Membrane</keyword>
<dbReference type="EMBL" id="CP033004">
    <property type="protein sequence ID" value="QCI23193.1"/>
    <property type="molecule type" value="Genomic_DNA"/>
</dbReference>
<dbReference type="Proteomes" id="UP000298566">
    <property type="component" value="Chromosome"/>
</dbReference>
<dbReference type="GO" id="GO:0005886">
    <property type="term" value="C:plasma membrane"/>
    <property type="evidence" value="ECO:0007669"/>
    <property type="project" value="UniProtKB-SubCell"/>
</dbReference>
<feature type="transmembrane region" description="Helical" evidence="7">
    <location>
        <begin position="322"/>
        <end position="351"/>
    </location>
</feature>
<evidence type="ECO:0000256" key="6">
    <source>
        <dbReference type="ARBA" id="ARBA00025811"/>
    </source>
</evidence>
<evidence type="ECO:0000256" key="5">
    <source>
        <dbReference type="ARBA" id="ARBA00025189"/>
    </source>
</evidence>
<dbReference type="InterPro" id="IPR001750">
    <property type="entry name" value="ND/Mrp_TM"/>
</dbReference>
<dbReference type="GO" id="GO:0008137">
    <property type="term" value="F:NADH dehydrogenase (ubiquinone) activity"/>
    <property type="evidence" value="ECO:0007669"/>
    <property type="project" value="InterPro"/>
</dbReference>
<dbReference type="GO" id="GO:0012505">
    <property type="term" value="C:endomembrane system"/>
    <property type="evidence" value="ECO:0007669"/>
    <property type="project" value="UniProtKB-SubCell"/>
</dbReference>
<evidence type="ECO:0000313" key="10">
    <source>
        <dbReference type="EMBL" id="QCI23193.1"/>
    </source>
</evidence>
<feature type="transmembrane region" description="Helical" evidence="7">
    <location>
        <begin position="160"/>
        <end position="182"/>
    </location>
</feature>
<proteinExistence type="inferred from homology"/>
<sequence>MIITAKQLIALSPIFILVLTVVIIMLLIAYDRDHFFTFLCSITGLTFTLLSLYIIRKDIPIDITVLFHIDKYSLLYISMIVLSSIFSCIFSYSYLKKILYNCEEYYLLLLFSTIGCISLIIANHMSIIFIGMELISLPALGLIAYAYFKKNSLEAAFKYMILSGAVSVLALFGIALIYSITGSLTLSSVIYELVTSISSPDNILLCGLGLVILAFSFKLSMFPFHIWTPDVYNGTISIVLTYLSTATKIAVFSLFFKIFIFLTSFNVEFFRTSLEAILCLSIIFGNFMAFFQTSIKRFLGYSSISQFGYFSVSLLSSNDFHFSLEVVGVCLIGYLLSSIGIFGLISIVSSLNNESKSDSITFYRGLFWSNPIFSSIMTIMLLSLSGIPMTIGFIGKFYILSLIVKENFWFLGIIFLIGSIIGMYSYLKIITCLYLKPLDSNSEMIHLNSSHRNHIIFLFIISLIVLLLGVYPNIVIDIASTSEPILFNIIS</sequence>
<dbReference type="HAMAP" id="MF_00445">
    <property type="entry name" value="NDH1_NuoN_1"/>
    <property type="match status" value="1"/>
</dbReference>
<reference evidence="10 11" key="1">
    <citation type="submission" date="2018-10" db="EMBL/GenBank/DDBJ databases">
        <title>Comparative functional genomics of the obligate endosymbiont Buchnera aphidicola.</title>
        <authorList>
            <person name="Chong R.A."/>
        </authorList>
    </citation>
    <scope>NUCLEOTIDE SEQUENCE [LARGE SCALE GENOMIC DNA]</scope>
    <source>
        <strain evidence="10 11">Mrh</strain>
    </source>
</reference>
<keyword evidence="7" id="KW-0813">Transport</keyword>
<evidence type="ECO:0000259" key="9">
    <source>
        <dbReference type="Pfam" id="PF00361"/>
    </source>
</evidence>
<comment type="similarity">
    <text evidence="7">Belongs to the complex I subunit 2 family.</text>
</comment>
<comment type="subcellular location">
    <subcellularLocation>
        <location evidence="7">Cell membrane</location>
        <topology evidence="7">Multi-pass membrane protein</topology>
    </subcellularLocation>
    <subcellularLocation>
        <location evidence="1">Endomembrane system</location>
        <topology evidence="1">Multi-pass membrane protein</topology>
    </subcellularLocation>
    <subcellularLocation>
        <location evidence="8">Membrane</location>
        <topology evidence="8">Multi-pass membrane protein</topology>
    </subcellularLocation>
</comment>
<keyword evidence="7" id="KW-0520">NAD</keyword>